<name>A0A0S7BJA5_9CHLR</name>
<dbReference type="InterPro" id="IPR024728">
    <property type="entry name" value="PolY_HhH_motif"/>
</dbReference>
<keyword evidence="12" id="KW-0238">DNA-binding</keyword>
<evidence type="ECO:0000256" key="6">
    <source>
        <dbReference type="ARBA" id="ARBA00022723"/>
    </source>
</evidence>
<dbReference type="PANTHER" id="PTHR11076:SF33">
    <property type="entry name" value="DNA POLYMERASE KAPPA"/>
    <property type="match status" value="1"/>
</dbReference>
<dbReference type="GO" id="GO:0006281">
    <property type="term" value="P:DNA repair"/>
    <property type="evidence" value="ECO:0007669"/>
    <property type="project" value="UniProtKB-UniRule"/>
</dbReference>
<dbReference type="SUPFAM" id="SSF56672">
    <property type="entry name" value="DNA/RNA polymerases"/>
    <property type="match status" value="1"/>
</dbReference>
<dbReference type="InterPro" id="IPR001126">
    <property type="entry name" value="UmuC"/>
</dbReference>
<dbReference type="GO" id="GO:0003684">
    <property type="term" value="F:damaged DNA binding"/>
    <property type="evidence" value="ECO:0007669"/>
    <property type="project" value="InterPro"/>
</dbReference>
<accession>A0A0S7BJA5</accession>
<keyword evidence="9 12" id="KW-0239">DNA-directed DNA polymerase</keyword>
<sequence>MGLPRKILHVDLDAFFCAVEEQLNPALKGKAFAVGGEPGHRSVVSSCSYPARKLGIHSAMPMTQAIRICPSLVIVHSGFHFYQEKSEAVMAVLRNWTPLMEQVSVDEAFLDVSDIPDESRLIALAIQSEIHAKTSLPCSFGAASNKLVAKVANTVGKKQAKKGTYPNSIHCIENGKEAEFLSPLPVGELWGIGDKTEQLLQNRGIYRIGQLAAWPVDQLKKIFGKNAVEIHERANGIDTSPVNPDPAPAKSVSQETTFFHDMTDEAALRKKILQQSEQVGFRLRQMNLRGDTVRLKVRWENFVTISRQVKVGQKVCQDSVINELAQKLFSEIWTHDPRPVRLIGLAVSGIEDEAEQLSFFQPSSEKEDRLLQAIDQIRNKYGKKSLKRGIDLEKESL</sequence>
<evidence type="ECO:0000313" key="14">
    <source>
        <dbReference type="EMBL" id="GAP40412.1"/>
    </source>
</evidence>
<dbReference type="GO" id="GO:0000287">
    <property type="term" value="F:magnesium ion binding"/>
    <property type="evidence" value="ECO:0007669"/>
    <property type="project" value="UniProtKB-UniRule"/>
</dbReference>
<evidence type="ECO:0000256" key="8">
    <source>
        <dbReference type="ARBA" id="ARBA00022842"/>
    </source>
</evidence>
<keyword evidence="8 12" id="KW-0460">Magnesium</keyword>
<dbReference type="OrthoDB" id="9808813at2"/>
<dbReference type="InterPro" id="IPR050116">
    <property type="entry name" value="DNA_polymerase-Y"/>
</dbReference>
<dbReference type="GO" id="GO:0005829">
    <property type="term" value="C:cytosol"/>
    <property type="evidence" value="ECO:0007669"/>
    <property type="project" value="TreeGrafter"/>
</dbReference>
<dbReference type="Gene3D" id="1.10.150.20">
    <property type="entry name" value="5' to 3' exonuclease, C-terminal subdomain"/>
    <property type="match status" value="1"/>
</dbReference>
<dbReference type="Pfam" id="PF00817">
    <property type="entry name" value="IMS"/>
    <property type="match status" value="1"/>
</dbReference>
<reference evidence="14" key="1">
    <citation type="journal article" date="2015" name="Genome Announc.">
        <title>Draft Genome Sequence of Anaerolineae Strain TC1, a Novel Isolate from a Methanogenic Wastewater Treatment System.</title>
        <authorList>
            <person name="Matsuura N."/>
            <person name="Tourlousse D.M."/>
            <person name="Sun L."/>
            <person name="Toyonaga M."/>
            <person name="Kuroda K."/>
            <person name="Ohashi A."/>
            <person name="Cruz R."/>
            <person name="Yamaguchi T."/>
            <person name="Sekiguchi Y."/>
        </authorList>
    </citation>
    <scope>NUCLEOTIDE SEQUENCE [LARGE SCALE GENOMIC DNA]</scope>
    <source>
        <strain evidence="14">TC1</strain>
    </source>
</reference>
<dbReference type="SUPFAM" id="SSF100879">
    <property type="entry name" value="Lesion bypass DNA polymerase (Y-family), little finger domain"/>
    <property type="match status" value="1"/>
</dbReference>
<dbReference type="InterPro" id="IPR036775">
    <property type="entry name" value="DNA_pol_Y-fam_lit_finger_sf"/>
</dbReference>
<evidence type="ECO:0000259" key="13">
    <source>
        <dbReference type="PROSITE" id="PS50173"/>
    </source>
</evidence>
<gene>
    <name evidence="12" type="primary">dinB</name>
    <name evidence="14" type="ORF">ATC1_13386</name>
</gene>
<dbReference type="Pfam" id="PF11798">
    <property type="entry name" value="IMS_HHH"/>
    <property type="match status" value="1"/>
</dbReference>
<keyword evidence="10 12" id="KW-0234">DNA repair</keyword>
<dbReference type="HAMAP" id="MF_01113">
    <property type="entry name" value="DNApol_IV"/>
    <property type="match status" value="1"/>
</dbReference>
<dbReference type="CDD" id="cd03586">
    <property type="entry name" value="PolY_Pol_IV_kappa"/>
    <property type="match status" value="1"/>
</dbReference>
<evidence type="ECO:0000256" key="3">
    <source>
        <dbReference type="ARBA" id="ARBA00022679"/>
    </source>
</evidence>
<keyword evidence="3 12" id="KW-0808">Transferase</keyword>
<organism evidence="14">
    <name type="scientific">Flexilinea flocculi</name>
    <dbReference type="NCBI Taxonomy" id="1678840"/>
    <lineage>
        <taxon>Bacteria</taxon>
        <taxon>Bacillati</taxon>
        <taxon>Chloroflexota</taxon>
        <taxon>Anaerolineae</taxon>
        <taxon>Anaerolineales</taxon>
        <taxon>Anaerolineaceae</taxon>
        <taxon>Flexilinea</taxon>
    </lineage>
</organism>
<feature type="active site" evidence="12">
    <location>
        <position position="107"/>
    </location>
</feature>
<dbReference type="Gene3D" id="3.40.1170.60">
    <property type="match status" value="1"/>
</dbReference>
<comment type="similarity">
    <text evidence="1 12">Belongs to the DNA polymerase type-Y family.</text>
</comment>
<dbReference type="Gene3D" id="3.30.1490.100">
    <property type="entry name" value="DNA polymerase, Y-family, little finger domain"/>
    <property type="match status" value="1"/>
</dbReference>
<evidence type="ECO:0000256" key="2">
    <source>
        <dbReference type="ARBA" id="ARBA00022457"/>
    </source>
</evidence>
<evidence type="ECO:0000313" key="15">
    <source>
        <dbReference type="Proteomes" id="UP000053370"/>
    </source>
</evidence>
<proteinExistence type="inferred from homology"/>
<dbReference type="EC" id="2.7.7.7" evidence="12"/>
<evidence type="ECO:0000256" key="7">
    <source>
        <dbReference type="ARBA" id="ARBA00022763"/>
    </source>
</evidence>
<dbReference type="Pfam" id="PF11799">
    <property type="entry name" value="IMS_C"/>
    <property type="match status" value="1"/>
</dbReference>
<keyword evidence="6 12" id="KW-0479">Metal-binding</keyword>
<evidence type="ECO:0000256" key="9">
    <source>
        <dbReference type="ARBA" id="ARBA00022932"/>
    </source>
</evidence>
<feature type="domain" description="UmuC" evidence="13">
    <location>
        <begin position="7"/>
        <end position="193"/>
    </location>
</feature>
<dbReference type="PANTHER" id="PTHR11076">
    <property type="entry name" value="DNA REPAIR POLYMERASE UMUC / TRANSFERASE FAMILY MEMBER"/>
    <property type="match status" value="1"/>
</dbReference>
<dbReference type="Gene3D" id="3.30.70.270">
    <property type="match status" value="1"/>
</dbReference>
<feature type="binding site" evidence="12">
    <location>
        <position position="11"/>
    </location>
    <ligand>
        <name>Mg(2+)</name>
        <dbReference type="ChEBI" id="CHEBI:18420"/>
    </ligand>
</feature>
<dbReference type="InterPro" id="IPR043128">
    <property type="entry name" value="Rev_trsase/Diguanyl_cyclase"/>
</dbReference>
<dbReference type="AlphaFoldDB" id="A0A0S7BJA5"/>
<feature type="site" description="Substrate discrimination" evidence="12">
    <location>
        <position position="16"/>
    </location>
</feature>
<dbReference type="NCBIfam" id="NF002677">
    <property type="entry name" value="PRK02406.1"/>
    <property type="match status" value="1"/>
</dbReference>
<evidence type="ECO:0000256" key="10">
    <source>
        <dbReference type="ARBA" id="ARBA00023204"/>
    </source>
</evidence>
<comment type="function">
    <text evidence="12">Poorly processive, error-prone DNA polymerase involved in untargeted mutagenesis. Copies undamaged DNA at stalled replication forks, which arise in vivo from mismatched or misaligned primer ends. These misaligned primers can be extended by PolIV. Exhibits no 3'-5' exonuclease (proofreading) activity. May be involved in translesional synthesis, in conjunction with the beta clamp from PolIII.</text>
</comment>
<dbReference type="GO" id="GO:0009432">
    <property type="term" value="P:SOS response"/>
    <property type="evidence" value="ECO:0007669"/>
    <property type="project" value="TreeGrafter"/>
</dbReference>
<evidence type="ECO:0000256" key="11">
    <source>
        <dbReference type="ARBA" id="ARBA00049244"/>
    </source>
</evidence>
<dbReference type="GO" id="GO:0003887">
    <property type="term" value="F:DNA-directed DNA polymerase activity"/>
    <property type="evidence" value="ECO:0007669"/>
    <property type="project" value="UniProtKB-UniRule"/>
</dbReference>
<dbReference type="Proteomes" id="UP000053370">
    <property type="component" value="Unassembled WGS sequence"/>
</dbReference>
<dbReference type="FunFam" id="3.30.1490.100:FF:000004">
    <property type="entry name" value="DNA polymerase IV"/>
    <property type="match status" value="1"/>
</dbReference>
<feature type="binding site" evidence="12">
    <location>
        <position position="106"/>
    </location>
    <ligand>
        <name>Mg(2+)</name>
        <dbReference type="ChEBI" id="CHEBI:18420"/>
    </ligand>
</feature>
<dbReference type="GO" id="GO:0042276">
    <property type="term" value="P:error-prone translesion synthesis"/>
    <property type="evidence" value="ECO:0007669"/>
    <property type="project" value="TreeGrafter"/>
</dbReference>
<keyword evidence="2 12" id="KW-0515">Mutator protein</keyword>
<dbReference type="PROSITE" id="PS50173">
    <property type="entry name" value="UMUC"/>
    <property type="match status" value="1"/>
</dbReference>
<dbReference type="PATRIC" id="fig|1678840.3.peg.1654"/>
<protein>
    <recommendedName>
        <fullName evidence="12">DNA polymerase IV</fullName>
        <shortName evidence="12">Pol IV</shortName>
        <ecNumber evidence="12">2.7.7.7</ecNumber>
    </recommendedName>
</protein>
<dbReference type="EMBL" id="DF968181">
    <property type="protein sequence ID" value="GAP40412.1"/>
    <property type="molecule type" value="Genomic_DNA"/>
</dbReference>
<dbReference type="GO" id="GO:0006261">
    <property type="term" value="P:DNA-templated DNA replication"/>
    <property type="evidence" value="ECO:0007669"/>
    <property type="project" value="UniProtKB-UniRule"/>
</dbReference>
<dbReference type="InterPro" id="IPR022880">
    <property type="entry name" value="DNApol_IV"/>
</dbReference>
<dbReference type="STRING" id="1678840.ATC1_13386"/>
<evidence type="ECO:0000256" key="1">
    <source>
        <dbReference type="ARBA" id="ARBA00010945"/>
    </source>
</evidence>
<evidence type="ECO:0000256" key="5">
    <source>
        <dbReference type="ARBA" id="ARBA00022705"/>
    </source>
</evidence>
<evidence type="ECO:0000256" key="12">
    <source>
        <dbReference type="HAMAP-Rule" id="MF_01113"/>
    </source>
</evidence>
<comment type="subcellular location">
    <subcellularLocation>
        <location evidence="12">Cytoplasm</location>
    </subcellularLocation>
</comment>
<keyword evidence="12" id="KW-0963">Cytoplasm</keyword>
<keyword evidence="15" id="KW-1185">Reference proteome</keyword>
<comment type="subunit">
    <text evidence="12">Monomer.</text>
</comment>
<dbReference type="InterPro" id="IPR017961">
    <property type="entry name" value="DNA_pol_Y-fam_little_finger"/>
</dbReference>
<keyword evidence="7 12" id="KW-0227">DNA damage</keyword>
<evidence type="ECO:0000256" key="4">
    <source>
        <dbReference type="ARBA" id="ARBA00022695"/>
    </source>
</evidence>
<comment type="cofactor">
    <cofactor evidence="12">
        <name>Mg(2+)</name>
        <dbReference type="ChEBI" id="CHEBI:18420"/>
    </cofactor>
    <text evidence="12">Binds 2 magnesium ions per subunit.</text>
</comment>
<comment type="catalytic activity">
    <reaction evidence="11 12">
        <text>DNA(n) + a 2'-deoxyribonucleoside 5'-triphosphate = DNA(n+1) + diphosphate</text>
        <dbReference type="Rhea" id="RHEA:22508"/>
        <dbReference type="Rhea" id="RHEA-COMP:17339"/>
        <dbReference type="Rhea" id="RHEA-COMP:17340"/>
        <dbReference type="ChEBI" id="CHEBI:33019"/>
        <dbReference type="ChEBI" id="CHEBI:61560"/>
        <dbReference type="ChEBI" id="CHEBI:173112"/>
        <dbReference type="EC" id="2.7.7.7"/>
    </reaction>
</comment>
<keyword evidence="5 12" id="KW-0235">DNA replication</keyword>
<keyword evidence="4 12" id="KW-0548">Nucleotidyltransferase</keyword>
<dbReference type="RefSeq" id="WP_062279673.1">
    <property type="nucleotide sequence ID" value="NZ_DF968181.1"/>
</dbReference>
<dbReference type="InterPro" id="IPR043502">
    <property type="entry name" value="DNA/RNA_pol_sf"/>
</dbReference>